<keyword evidence="1" id="KW-1133">Transmembrane helix</keyword>
<reference evidence="2 3" key="1">
    <citation type="submission" date="2016-01" db="EMBL/GenBank/DDBJ databases">
        <title>The new phylogeny of the genus Mycobacterium.</title>
        <authorList>
            <person name="Tarcisio F."/>
            <person name="Conor M."/>
            <person name="Antonella G."/>
            <person name="Elisabetta G."/>
            <person name="Giulia F.S."/>
            <person name="Sara T."/>
            <person name="Anna F."/>
            <person name="Clotilde B."/>
            <person name="Roberto B."/>
            <person name="Veronica D.S."/>
            <person name="Fabio R."/>
            <person name="Monica P."/>
            <person name="Olivier J."/>
            <person name="Enrico T."/>
            <person name="Nicola S."/>
        </authorList>
    </citation>
    <scope>NUCLEOTIDE SEQUENCE [LARGE SCALE GENOMIC DNA]</scope>
    <source>
        <strain evidence="2 3">DSM 44153</strain>
    </source>
</reference>
<gene>
    <name evidence="2" type="ORF">AWC30_11665</name>
</gene>
<dbReference type="STRING" id="1798.AWC30_11665"/>
<proteinExistence type="predicted"/>
<accession>A0A1X2EIK3</accession>
<evidence type="ECO:0000256" key="1">
    <source>
        <dbReference type="SAM" id="Phobius"/>
    </source>
</evidence>
<comment type="caution">
    <text evidence="2">The sequence shown here is derived from an EMBL/GenBank/DDBJ whole genome shotgun (WGS) entry which is preliminary data.</text>
</comment>
<evidence type="ECO:0000313" key="2">
    <source>
        <dbReference type="EMBL" id="ORX03170.1"/>
    </source>
</evidence>
<name>A0A1X2EIK3_9MYCO</name>
<keyword evidence="1" id="KW-0472">Membrane</keyword>
<feature type="transmembrane region" description="Helical" evidence="1">
    <location>
        <begin position="27"/>
        <end position="48"/>
    </location>
</feature>
<feature type="transmembrane region" description="Helical" evidence="1">
    <location>
        <begin position="115"/>
        <end position="136"/>
    </location>
</feature>
<keyword evidence="1" id="KW-0812">Transmembrane</keyword>
<dbReference type="EMBL" id="LQPZ01000029">
    <property type="protein sequence ID" value="ORX03170.1"/>
    <property type="molecule type" value="Genomic_DNA"/>
</dbReference>
<sequence>MRLLGLSRSRLTNVHAASVGYRFRESLFLLPVLVVVAGMALAVITHAVDKALAHHDTVPFTLPMDSNVATTLLATIAGATITTAGVIFSLTIVSLQLASSQLSPRVMRWFIRDRLSQMVIGLLVATFVYCVLTLPTLTGETSVPAPPISVTVAVVLTIVTIIVIIAHLDHLAHRLEVGQVVREIAAEGSAVIDAVAAATAREKPAPECNMRAPEDALRLTSPINGWVSRVDVDRLLAVLPAGATIRLETRVGAYIHRGQPVATVWPPPQRAKRLERQVARAVAVSGSRTMQEDIDFAFRQLVDIGLRALSSAINDPTTAVEATLRVGSLLRRLLLVPAPARAVAGADGRILLRPWNLDAGEYIAHGFDQLRQVAPRQPLVAATLLRVLRMLIFHVEQHDRPEHVPALREQIDLLLEALDKADLSPHDLKRLRAVSMNVTDPADHSYRGLTP</sequence>
<evidence type="ECO:0000313" key="3">
    <source>
        <dbReference type="Proteomes" id="UP000193090"/>
    </source>
</evidence>
<keyword evidence="3" id="KW-1185">Reference proteome</keyword>
<dbReference type="RefSeq" id="WP_085110361.1">
    <property type="nucleotide sequence ID" value="NZ_JACKSN010000044.1"/>
</dbReference>
<protein>
    <recommendedName>
        <fullName evidence="4">DUF2254 domain-containing protein</fullName>
    </recommendedName>
</protein>
<dbReference type="Proteomes" id="UP000193090">
    <property type="component" value="Unassembled WGS sequence"/>
</dbReference>
<dbReference type="Pfam" id="PF10011">
    <property type="entry name" value="DUF2254"/>
    <property type="match status" value="1"/>
</dbReference>
<dbReference type="AlphaFoldDB" id="A0A1X2EIK3"/>
<evidence type="ECO:0008006" key="4">
    <source>
        <dbReference type="Google" id="ProtNLM"/>
    </source>
</evidence>
<organism evidence="2 3">
    <name type="scientific">Mycolicibacillus trivialis</name>
    <dbReference type="NCBI Taxonomy" id="1798"/>
    <lineage>
        <taxon>Bacteria</taxon>
        <taxon>Bacillati</taxon>
        <taxon>Actinomycetota</taxon>
        <taxon>Actinomycetes</taxon>
        <taxon>Mycobacteriales</taxon>
        <taxon>Mycobacteriaceae</taxon>
        <taxon>Mycolicibacillus</taxon>
    </lineage>
</organism>
<dbReference type="InterPro" id="IPR018723">
    <property type="entry name" value="DUF2254_membrane"/>
</dbReference>
<feature type="transmembrane region" description="Helical" evidence="1">
    <location>
        <begin position="148"/>
        <end position="168"/>
    </location>
</feature>
<feature type="transmembrane region" description="Helical" evidence="1">
    <location>
        <begin position="68"/>
        <end position="95"/>
    </location>
</feature>
<dbReference type="OrthoDB" id="2955631at2"/>